<gene>
    <name evidence="5" type="ORF">AMTR_s00014p00239440</name>
</gene>
<dbReference type="PANTHER" id="PTHR33355:SF5">
    <property type="entry name" value="F12F1.23 PROTEIN"/>
    <property type="match status" value="1"/>
</dbReference>
<dbReference type="PANTHER" id="PTHR33355">
    <property type="entry name" value="WALL-ASSOCIATED RECEPTOR KINASE CARBOXY-TERMINAL PROTEIN-RELATED"/>
    <property type="match status" value="1"/>
</dbReference>
<evidence type="ECO:0000256" key="3">
    <source>
        <dbReference type="SAM" id="Phobius"/>
    </source>
</evidence>
<dbReference type="AlphaFoldDB" id="W1PMC4"/>
<dbReference type="GO" id="GO:0030247">
    <property type="term" value="F:polysaccharide binding"/>
    <property type="evidence" value="ECO:0007669"/>
    <property type="project" value="InterPro"/>
</dbReference>
<dbReference type="Proteomes" id="UP000017836">
    <property type="component" value="Unassembled WGS sequence"/>
</dbReference>
<dbReference type="OMA" id="RYPERCD"/>
<keyword evidence="3" id="KW-1133">Transmembrane helix</keyword>
<evidence type="ECO:0000256" key="2">
    <source>
        <dbReference type="ARBA" id="ARBA00022729"/>
    </source>
</evidence>
<evidence type="ECO:0000313" key="5">
    <source>
        <dbReference type="EMBL" id="ERN09183.1"/>
    </source>
</evidence>
<dbReference type="InterPro" id="IPR025287">
    <property type="entry name" value="WAK_GUB"/>
</dbReference>
<reference evidence="6" key="1">
    <citation type="journal article" date="2013" name="Science">
        <title>The Amborella genome and the evolution of flowering plants.</title>
        <authorList>
            <consortium name="Amborella Genome Project"/>
        </authorList>
    </citation>
    <scope>NUCLEOTIDE SEQUENCE [LARGE SCALE GENOMIC DNA]</scope>
</reference>
<evidence type="ECO:0000259" key="4">
    <source>
        <dbReference type="Pfam" id="PF13947"/>
    </source>
</evidence>
<feature type="domain" description="Wall-associated receptor kinase galacturonan-binding" evidence="4">
    <location>
        <begin position="37"/>
        <end position="98"/>
    </location>
</feature>
<name>W1PMC4_AMBTC</name>
<proteinExistence type="predicted"/>
<protein>
    <recommendedName>
        <fullName evidence="4">Wall-associated receptor kinase galacturonan-binding domain-containing protein</fullName>
    </recommendedName>
</protein>
<dbReference type="GO" id="GO:0016020">
    <property type="term" value="C:membrane"/>
    <property type="evidence" value="ECO:0007669"/>
    <property type="project" value="UniProtKB-SubCell"/>
</dbReference>
<keyword evidence="2" id="KW-0732">Signal</keyword>
<dbReference type="Pfam" id="PF13947">
    <property type="entry name" value="GUB_WAK_bind"/>
    <property type="match status" value="1"/>
</dbReference>
<dbReference type="EMBL" id="KI393051">
    <property type="protein sequence ID" value="ERN09183.1"/>
    <property type="molecule type" value="Genomic_DNA"/>
</dbReference>
<dbReference type="eggNOG" id="ENOG502QS9Z">
    <property type="taxonomic scope" value="Eukaryota"/>
</dbReference>
<keyword evidence="6" id="KW-1185">Reference proteome</keyword>
<sequence>MGHKIHQIRNNWFITLLLHFVIIFLRFSTSLSQSNICRTACGELPINYPFGIDDGCGSPHYRNLLICNNGKDLQLRTPSGRYRVLNISYTDPHIVVSDPLMWNCENRHLAPRAYAFSLDTSTPFSLSKINNFLFFNCSDAVISQPHPSFCEQSTDRCDPTCDTASYLCQNIPICPSLLGHAPCCSYYPRTSESLRLMLEHCQYYTSIYWRFRDGAPPYDQVPAYGVRIDFEIPATTRCLKCLDVRKGKGTCGFDTQSQSFLCLCDGGNVTTYCKGMLQNLSICIY</sequence>
<evidence type="ECO:0000313" key="6">
    <source>
        <dbReference type="Proteomes" id="UP000017836"/>
    </source>
</evidence>
<feature type="transmembrane region" description="Helical" evidence="3">
    <location>
        <begin position="12"/>
        <end position="29"/>
    </location>
</feature>
<keyword evidence="3" id="KW-0812">Transmembrane</keyword>
<dbReference type="HOGENOM" id="CLU_066545_0_1_1"/>
<organism evidence="5 6">
    <name type="scientific">Amborella trichopoda</name>
    <dbReference type="NCBI Taxonomy" id="13333"/>
    <lineage>
        <taxon>Eukaryota</taxon>
        <taxon>Viridiplantae</taxon>
        <taxon>Streptophyta</taxon>
        <taxon>Embryophyta</taxon>
        <taxon>Tracheophyta</taxon>
        <taxon>Spermatophyta</taxon>
        <taxon>Magnoliopsida</taxon>
        <taxon>Amborellales</taxon>
        <taxon>Amborellaceae</taxon>
        <taxon>Amborella</taxon>
    </lineage>
</organism>
<dbReference type="Gramene" id="ERN09183">
    <property type="protein sequence ID" value="ERN09183"/>
    <property type="gene ID" value="AMTR_s00014p00239440"/>
</dbReference>
<keyword evidence="3" id="KW-0472">Membrane</keyword>
<evidence type="ECO:0000256" key="1">
    <source>
        <dbReference type="ARBA" id="ARBA00004167"/>
    </source>
</evidence>
<accession>W1PMC4</accession>
<comment type="subcellular location">
    <subcellularLocation>
        <location evidence="1">Membrane</location>
        <topology evidence="1">Single-pass membrane protein</topology>
    </subcellularLocation>
</comment>